<name>A0AC61NHE9_9BACT</name>
<accession>A0AC61NHE9</accession>
<sequence length="483" mass="53105">MGFSPIGDGWSGNRDQQLFTGNYNGDGHAIINLYINRPIEYYVGLFGETANGTIKNLAITNASIKGYNIAGILAGESSSKVQNCYTTGEVKGSSDVGGFIGVCYQAQNCYTTAKVLSDTGDGGYMGNIISKTFKKRYVNCFFLNYNKIKHNSNLNYGIPLTKMGLGVKSNYKGWTILEDKRLKEGAPPILRRIDETKEVVWVMHPYTIIACKIVVQAQDKNGGMSPVANASVKIGTTETKSNKDGYVSSPGITNSTNTIEVRASGYQLQSTQFFLTRESNVCYISLKKAFDGGTGEKEAPYQIQNLVQLRNLSINTWNWDKHFIQTADIDAEDTRNWNIEDGDQDPYTKEAPMGFSPIGDSRSGDRQHIRFSGSYNGAGFTIDKLYIFRPWESYVALFGYTTENSSITALGLTDANITGHYYSGIMAGLFNGKAENCFTTGKVDCRREFTGGFMGECQNATNCYTTASVKSIENDKSALAREG</sequence>
<evidence type="ECO:0000313" key="2">
    <source>
        <dbReference type="Proteomes" id="UP000826212"/>
    </source>
</evidence>
<proteinExistence type="predicted"/>
<evidence type="ECO:0000313" key="1">
    <source>
        <dbReference type="EMBL" id="QZE15085.1"/>
    </source>
</evidence>
<reference evidence="1" key="1">
    <citation type="submission" date="2021-08" db="EMBL/GenBank/DDBJ databases">
        <title>Novel anaerobic bacterium isolated from sea squirt in East Sea, Republic of Korea.</title>
        <authorList>
            <person name="Nguyen T.H."/>
            <person name="Li Z."/>
            <person name="Lee Y.-J."/>
            <person name="Ko J."/>
            <person name="Kim S.-G."/>
        </authorList>
    </citation>
    <scope>NUCLEOTIDE SEQUENCE</scope>
    <source>
        <strain evidence="1">KCTC 25031</strain>
    </source>
</reference>
<dbReference type="Proteomes" id="UP000826212">
    <property type="component" value="Chromosome"/>
</dbReference>
<keyword evidence="2" id="KW-1185">Reference proteome</keyword>
<dbReference type="EMBL" id="CP081303">
    <property type="protein sequence ID" value="QZE15085.1"/>
    <property type="molecule type" value="Genomic_DNA"/>
</dbReference>
<gene>
    <name evidence="1" type="ORF">K4L44_04455</name>
</gene>
<protein>
    <submittedName>
        <fullName evidence="1">Uncharacterized protein</fullName>
    </submittedName>
</protein>
<organism evidence="1 2">
    <name type="scientific">Halosquirtibacter laminarini</name>
    <dbReference type="NCBI Taxonomy" id="3374600"/>
    <lineage>
        <taxon>Bacteria</taxon>
        <taxon>Pseudomonadati</taxon>
        <taxon>Bacteroidota</taxon>
        <taxon>Bacteroidia</taxon>
        <taxon>Marinilabiliales</taxon>
        <taxon>Prolixibacteraceae</taxon>
        <taxon>Halosquirtibacter</taxon>
    </lineage>
</organism>